<dbReference type="GO" id="GO:0032153">
    <property type="term" value="C:cell division site"/>
    <property type="evidence" value="ECO:0007669"/>
    <property type="project" value="TreeGrafter"/>
</dbReference>
<feature type="transmembrane region" description="Helical" evidence="6">
    <location>
        <begin position="159"/>
        <end position="176"/>
    </location>
</feature>
<dbReference type="GO" id="GO:0008360">
    <property type="term" value="P:regulation of cell shape"/>
    <property type="evidence" value="ECO:0007669"/>
    <property type="project" value="UniProtKB-KW"/>
</dbReference>
<dbReference type="GO" id="GO:0015648">
    <property type="term" value="F:lipid-linked peptidoglycan transporter activity"/>
    <property type="evidence" value="ECO:0007669"/>
    <property type="project" value="TreeGrafter"/>
</dbReference>
<evidence type="ECO:0000256" key="3">
    <source>
        <dbReference type="ARBA" id="ARBA00022960"/>
    </source>
</evidence>
<dbReference type="PANTHER" id="PTHR30474:SF14">
    <property type="entry name" value="CELL CYCLE PROTEIN"/>
    <property type="match status" value="1"/>
</dbReference>
<feature type="transmembrane region" description="Helical" evidence="6">
    <location>
        <begin position="337"/>
        <end position="355"/>
    </location>
</feature>
<evidence type="ECO:0000256" key="2">
    <source>
        <dbReference type="ARBA" id="ARBA00022692"/>
    </source>
</evidence>
<feature type="transmembrane region" description="Helical" evidence="6">
    <location>
        <begin position="75"/>
        <end position="92"/>
    </location>
</feature>
<keyword evidence="4 6" id="KW-1133">Transmembrane helix</keyword>
<gene>
    <name evidence="7" type="ORF">A2856_03100</name>
</gene>
<dbReference type="GO" id="GO:0005886">
    <property type="term" value="C:plasma membrane"/>
    <property type="evidence" value="ECO:0007669"/>
    <property type="project" value="TreeGrafter"/>
</dbReference>
<evidence type="ECO:0000256" key="4">
    <source>
        <dbReference type="ARBA" id="ARBA00022989"/>
    </source>
</evidence>
<evidence type="ECO:0000256" key="6">
    <source>
        <dbReference type="SAM" id="Phobius"/>
    </source>
</evidence>
<reference evidence="7 8" key="1">
    <citation type="journal article" date="2016" name="Nat. Commun.">
        <title>Thousands of microbial genomes shed light on interconnected biogeochemical processes in an aquifer system.</title>
        <authorList>
            <person name="Anantharaman K."/>
            <person name="Brown C.T."/>
            <person name="Hug L.A."/>
            <person name="Sharon I."/>
            <person name="Castelle C.J."/>
            <person name="Probst A.J."/>
            <person name="Thomas B.C."/>
            <person name="Singh A."/>
            <person name="Wilkins M.J."/>
            <person name="Karaoz U."/>
            <person name="Brodie E.L."/>
            <person name="Williams K.H."/>
            <person name="Hubbard S.S."/>
            <person name="Banfield J.F."/>
        </authorList>
    </citation>
    <scope>NUCLEOTIDE SEQUENCE [LARGE SCALE GENOMIC DNA]</scope>
</reference>
<feature type="transmembrane region" description="Helical" evidence="6">
    <location>
        <begin position="303"/>
        <end position="325"/>
    </location>
</feature>
<evidence type="ECO:0000313" key="7">
    <source>
        <dbReference type="EMBL" id="OGL66727.1"/>
    </source>
</evidence>
<evidence type="ECO:0000256" key="1">
    <source>
        <dbReference type="ARBA" id="ARBA00004141"/>
    </source>
</evidence>
<keyword evidence="3" id="KW-0133">Cell shape</keyword>
<comment type="caution">
    <text evidence="7">The sequence shown here is derived from an EMBL/GenBank/DDBJ whole genome shotgun (WGS) entry which is preliminary data.</text>
</comment>
<organism evidence="7 8">
    <name type="scientific">Candidatus Uhrbacteria bacterium RIFCSPHIGHO2_01_FULL_63_20</name>
    <dbReference type="NCBI Taxonomy" id="1802385"/>
    <lineage>
        <taxon>Bacteria</taxon>
        <taxon>Candidatus Uhriibacteriota</taxon>
    </lineage>
</organism>
<dbReference type="STRING" id="1802385.A2856_03100"/>
<feature type="transmembrane region" description="Helical" evidence="6">
    <location>
        <begin position="112"/>
        <end position="128"/>
    </location>
</feature>
<evidence type="ECO:0000256" key="5">
    <source>
        <dbReference type="ARBA" id="ARBA00023136"/>
    </source>
</evidence>
<accession>A0A1F7TMG4</accession>
<evidence type="ECO:0000313" key="8">
    <source>
        <dbReference type="Proteomes" id="UP000177885"/>
    </source>
</evidence>
<proteinExistence type="predicted"/>
<dbReference type="InterPro" id="IPR011923">
    <property type="entry name" value="RodA/MrdB"/>
</dbReference>
<keyword evidence="5 6" id="KW-0472">Membrane</keyword>
<dbReference type="PANTHER" id="PTHR30474">
    <property type="entry name" value="CELL CYCLE PROTEIN"/>
    <property type="match status" value="1"/>
</dbReference>
<feature type="transmembrane region" description="Helical" evidence="6">
    <location>
        <begin position="48"/>
        <end position="63"/>
    </location>
</feature>
<protein>
    <submittedName>
        <fullName evidence="7">Rod shape-determining protein RodA</fullName>
    </submittedName>
</protein>
<dbReference type="NCBIfam" id="TIGR02210">
    <property type="entry name" value="rodA_shape"/>
    <property type="match status" value="1"/>
</dbReference>
<dbReference type="PROSITE" id="PS00428">
    <property type="entry name" value="FTSW_RODA_SPOVE"/>
    <property type="match status" value="1"/>
</dbReference>
<dbReference type="Pfam" id="PF01098">
    <property type="entry name" value="FTSW_RODA_SPOVE"/>
    <property type="match status" value="1"/>
</dbReference>
<keyword evidence="2 6" id="KW-0812">Transmembrane</keyword>
<dbReference type="AlphaFoldDB" id="A0A1F7TMG4"/>
<name>A0A1F7TMG4_9BACT</name>
<dbReference type="InterPro" id="IPR018365">
    <property type="entry name" value="Cell_cycle_FtsW-rel_CS"/>
</dbReference>
<comment type="subcellular location">
    <subcellularLocation>
        <location evidence="1">Membrane</location>
        <topology evidence="1">Multi-pass membrane protein</topology>
    </subcellularLocation>
</comment>
<dbReference type="InterPro" id="IPR001182">
    <property type="entry name" value="FtsW/RodA"/>
</dbReference>
<feature type="transmembrane region" description="Helical" evidence="6">
    <location>
        <begin position="183"/>
        <end position="201"/>
    </location>
</feature>
<dbReference type="EMBL" id="MGDT01000006">
    <property type="protein sequence ID" value="OGL66727.1"/>
    <property type="molecule type" value="Genomic_DNA"/>
</dbReference>
<dbReference type="GO" id="GO:0051301">
    <property type="term" value="P:cell division"/>
    <property type="evidence" value="ECO:0007669"/>
    <property type="project" value="InterPro"/>
</dbReference>
<dbReference type="Proteomes" id="UP000177885">
    <property type="component" value="Unassembled WGS sequence"/>
</dbReference>
<sequence>MRLNPGRLRSMDWPLAFAAFTLLAFGLSAIYSVALSQPESDFLNVKKQLFATAIALALFLFAARGNYRLLRNWSTVLYGAGVLMLVAVLVLGTDVRGTSGWFDLGPLRFQPVEYMKFALAVALAAYFSTRRSRFAVREMLESGALAAVPAFLVMLQPDLGSALLLLAQWVVLSLFAGMRVRHLVPLVAGTAIMAFVAWHGLLADYQKARVMSFIDPASDPLGQGYNVQQAIIAIGSGGWFGRGLGFGSQSQLKFLPESQTDFIFAVIAEELGFLGVCVILSAFAVVSYRLFKVASGARDDFTSYLMVAFASVLVTQLSVNVGANLGLLPVTGVTLPLVSYGGSSLLFTLLMLGVAQSAAIHARRTDLT</sequence>
<feature type="transmembrane region" description="Helical" evidence="6">
    <location>
        <begin position="262"/>
        <end position="291"/>
    </location>
</feature>